<dbReference type="AlphaFoldDB" id="A0A6M3XIY3"/>
<evidence type="ECO:0000313" key="1">
    <source>
        <dbReference type="EMBL" id="QJH97766.1"/>
    </source>
</evidence>
<accession>A0A6M3XIY3</accession>
<protein>
    <submittedName>
        <fullName evidence="1">Uncharacterized protein</fullName>
    </submittedName>
</protein>
<sequence>MATKKKKWIQGAIKRPGAFSAKAKNAGMSTAAYAKKKKGTPGQVGKQARLAMTLAKMRKKKK</sequence>
<name>A0A6M3XIY3_9ZZZZ</name>
<reference evidence="1" key="1">
    <citation type="submission" date="2020-03" db="EMBL/GenBank/DDBJ databases">
        <title>The deep terrestrial virosphere.</title>
        <authorList>
            <person name="Holmfeldt K."/>
            <person name="Nilsson E."/>
            <person name="Simone D."/>
            <person name="Lopez-Fernandez M."/>
            <person name="Wu X."/>
            <person name="de Brujin I."/>
            <person name="Lundin D."/>
            <person name="Andersson A."/>
            <person name="Bertilsson S."/>
            <person name="Dopson M."/>
        </authorList>
    </citation>
    <scope>NUCLEOTIDE SEQUENCE</scope>
    <source>
        <strain evidence="1">TM448B01083</strain>
    </source>
</reference>
<organism evidence="1">
    <name type="scientific">viral metagenome</name>
    <dbReference type="NCBI Taxonomy" id="1070528"/>
    <lineage>
        <taxon>unclassified sequences</taxon>
        <taxon>metagenomes</taxon>
        <taxon>organismal metagenomes</taxon>
    </lineage>
</organism>
<dbReference type="EMBL" id="MT144701">
    <property type="protein sequence ID" value="QJH97766.1"/>
    <property type="molecule type" value="Genomic_DNA"/>
</dbReference>
<gene>
    <name evidence="1" type="ORF">TM448B01083_0002</name>
</gene>
<proteinExistence type="predicted"/>